<name>A0A399FEJ2_9DEIN</name>
<dbReference type="InterPro" id="IPR010359">
    <property type="entry name" value="IrrE_HExxH"/>
</dbReference>
<proteinExistence type="predicted"/>
<keyword evidence="4" id="KW-1185">Reference proteome</keyword>
<reference evidence="3 4" key="1">
    <citation type="submission" date="2018-08" db="EMBL/GenBank/DDBJ databases">
        <title>Meiothermus granaticius genome AF-68 sequencing project.</title>
        <authorList>
            <person name="Da Costa M.S."/>
            <person name="Albuquerque L."/>
            <person name="Raposo P."/>
            <person name="Froufe H.J.C."/>
            <person name="Barroso C.S."/>
            <person name="Egas C."/>
        </authorList>
    </citation>
    <scope>NUCLEOTIDE SEQUENCE [LARGE SCALE GENOMIC DNA]</scope>
    <source>
        <strain evidence="3 4">AF-68</strain>
    </source>
</reference>
<comment type="caution">
    <text evidence="3">The sequence shown here is derived from an EMBL/GenBank/DDBJ whole genome shotgun (WGS) entry which is preliminary data.</text>
</comment>
<evidence type="ECO:0000313" key="4">
    <source>
        <dbReference type="Proteomes" id="UP000266178"/>
    </source>
</evidence>
<dbReference type="Pfam" id="PF06114">
    <property type="entry name" value="Peptidase_M78"/>
    <property type="match status" value="1"/>
</dbReference>
<feature type="domain" description="IrrE N-terminal-like" evidence="1">
    <location>
        <begin position="188"/>
        <end position="238"/>
    </location>
</feature>
<dbReference type="AlphaFoldDB" id="A0A399FEJ2"/>
<organism evidence="3 4">
    <name type="scientific">Meiothermus granaticius NBRC 107808</name>
    <dbReference type="NCBI Taxonomy" id="1227551"/>
    <lineage>
        <taxon>Bacteria</taxon>
        <taxon>Thermotogati</taxon>
        <taxon>Deinococcota</taxon>
        <taxon>Deinococci</taxon>
        <taxon>Thermales</taxon>
        <taxon>Thermaceae</taxon>
        <taxon>Meiothermus</taxon>
    </lineage>
</organism>
<gene>
    <name evidence="3" type="ORF">Mgrana_00586</name>
</gene>
<dbReference type="EMBL" id="QWLB01000005">
    <property type="protein sequence ID" value="RIH93532.1"/>
    <property type="molecule type" value="Genomic_DNA"/>
</dbReference>
<sequence length="285" mass="32079">MTQDYSTQTVDKGVDKPLSASERLLEQTQTYVNELAQSLAEGHTQHFLDYLEVMGRFHHYSVRNQMLITLQCPKATRVAGLKRWNQLGRRVKKGEKGIHILAPSLAKVELEVRDPETGKVYTETREQLVGFHPTVVFDQSQTEGDPLPEPYEVEGAVTPEVLAEIARACPLPLYLLPFEARQDGLTDGKGIFLHPRLSNERRLLVFFHEWAHALLHYEGCEYKADKTRVEAEAEAVAAVLGRFYGLKTEAHRDYILSWGGNPKALELSLGCISRAVKEIAGKLSL</sequence>
<feature type="domain" description="N-terminal" evidence="2">
    <location>
        <begin position="23"/>
        <end position="109"/>
    </location>
</feature>
<dbReference type="InterPro" id="IPR013610">
    <property type="entry name" value="ArdC_N"/>
</dbReference>
<dbReference type="RefSeq" id="WP_119356105.1">
    <property type="nucleotide sequence ID" value="NZ_BJXM01000003.1"/>
</dbReference>
<evidence type="ECO:0000259" key="1">
    <source>
        <dbReference type="Pfam" id="PF06114"/>
    </source>
</evidence>
<evidence type="ECO:0000313" key="3">
    <source>
        <dbReference type="EMBL" id="RIH93532.1"/>
    </source>
</evidence>
<dbReference type="OrthoDB" id="9803716at2"/>
<dbReference type="Proteomes" id="UP000266178">
    <property type="component" value="Unassembled WGS sequence"/>
</dbReference>
<protein>
    <submittedName>
        <fullName evidence="3">Uncharacterized protein</fullName>
    </submittedName>
</protein>
<dbReference type="Pfam" id="PF08401">
    <property type="entry name" value="ArdcN"/>
    <property type="match status" value="1"/>
</dbReference>
<dbReference type="GO" id="GO:0003697">
    <property type="term" value="F:single-stranded DNA binding"/>
    <property type="evidence" value="ECO:0007669"/>
    <property type="project" value="InterPro"/>
</dbReference>
<evidence type="ECO:0000259" key="2">
    <source>
        <dbReference type="Pfam" id="PF08401"/>
    </source>
</evidence>
<accession>A0A399FEJ2</accession>